<evidence type="ECO:0000259" key="1">
    <source>
        <dbReference type="Pfam" id="PF18925"/>
    </source>
</evidence>
<sequence length="181" mass="20747">MGRHPLRNLYQTGQKSVKTFETHPLFFLCFYICMEKTLTLYLTRLTQSDQGTEGILTVPALGFACFTLELPWRENRPNVSCIPPGTYPMEWRVTPRRASYHIRQVPHRTYILVHSGNYAGDIRKGLKTHVEGCVLLGRRMGWLNGQRAVLVSRATVRQFNNLMAGRDAQLTIIDPWGKQNA</sequence>
<gene>
    <name evidence="2" type="ORF">SAMN05216233_117118</name>
</gene>
<keyword evidence="3" id="KW-1185">Reference proteome</keyword>
<dbReference type="EMBL" id="FMUX01000017">
    <property type="protein sequence ID" value="SCY71056.1"/>
    <property type="molecule type" value="Genomic_DNA"/>
</dbReference>
<name>A0A1G5I4R5_9BACT</name>
<dbReference type="AlphaFoldDB" id="A0A1G5I4R5"/>
<evidence type="ECO:0000313" key="3">
    <source>
        <dbReference type="Proteomes" id="UP000198870"/>
    </source>
</evidence>
<dbReference type="InterPro" id="IPR043732">
    <property type="entry name" value="DUF5675"/>
</dbReference>
<evidence type="ECO:0000313" key="2">
    <source>
        <dbReference type="EMBL" id="SCY71056.1"/>
    </source>
</evidence>
<protein>
    <recommendedName>
        <fullName evidence="1">DUF5675 domain-containing protein</fullName>
    </recommendedName>
</protein>
<proteinExistence type="predicted"/>
<reference evidence="2 3" key="1">
    <citation type="submission" date="2016-10" db="EMBL/GenBank/DDBJ databases">
        <authorList>
            <person name="de Groot N.N."/>
        </authorList>
    </citation>
    <scope>NUCLEOTIDE SEQUENCE [LARGE SCALE GENOMIC DNA]</scope>
    <source>
        <strain evidence="2 3">AA1</strain>
    </source>
</reference>
<feature type="domain" description="DUF5675" evidence="1">
    <location>
        <begin position="42"/>
        <end position="164"/>
    </location>
</feature>
<accession>A0A1G5I4R5</accession>
<dbReference type="STRING" id="419481.SAMN05216233_117118"/>
<dbReference type="Pfam" id="PF18925">
    <property type="entry name" value="DUF5675"/>
    <property type="match status" value="1"/>
</dbReference>
<dbReference type="Proteomes" id="UP000198870">
    <property type="component" value="Unassembled WGS sequence"/>
</dbReference>
<organism evidence="2 3">
    <name type="scientific">Desulfoluna spongiiphila</name>
    <dbReference type="NCBI Taxonomy" id="419481"/>
    <lineage>
        <taxon>Bacteria</taxon>
        <taxon>Pseudomonadati</taxon>
        <taxon>Thermodesulfobacteriota</taxon>
        <taxon>Desulfobacteria</taxon>
        <taxon>Desulfobacterales</taxon>
        <taxon>Desulfolunaceae</taxon>
        <taxon>Desulfoluna</taxon>
    </lineage>
</organism>